<feature type="coiled-coil region" evidence="1">
    <location>
        <begin position="21"/>
        <end position="157"/>
    </location>
</feature>
<evidence type="ECO:0000313" key="2">
    <source>
        <dbReference type="EMBL" id="KAK8867019.1"/>
    </source>
</evidence>
<comment type="caution">
    <text evidence="2">The sequence shown here is derived from an EMBL/GenBank/DDBJ whole genome shotgun (WGS) entry which is preliminary data.</text>
</comment>
<dbReference type="EMBL" id="JAPFFF010000015">
    <property type="protein sequence ID" value="KAK8867019.1"/>
    <property type="molecule type" value="Genomic_DNA"/>
</dbReference>
<feature type="coiled-coil region" evidence="1">
    <location>
        <begin position="194"/>
        <end position="228"/>
    </location>
</feature>
<evidence type="ECO:0000256" key="1">
    <source>
        <dbReference type="SAM" id="Coils"/>
    </source>
</evidence>
<dbReference type="Proteomes" id="UP001470230">
    <property type="component" value="Unassembled WGS sequence"/>
</dbReference>
<protein>
    <submittedName>
        <fullName evidence="2">Uncharacterized protein</fullName>
    </submittedName>
</protein>
<name>A0ABR2IQ27_9EUKA</name>
<organism evidence="2 3">
    <name type="scientific">Tritrichomonas musculus</name>
    <dbReference type="NCBI Taxonomy" id="1915356"/>
    <lineage>
        <taxon>Eukaryota</taxon>
        <taxon>Metamonada</taxon>
        <taxon>Parabasalia</taxon>
        <taxon>Tritrichomonadida</taxon>
        <taxon>Tritrichomonadidae</taxon>
        <taxon>Tritrichomonas</taxon>
    </lineage>
</organism>
<keyword evidence="3" id="KW-1185">Reference proteome</keyword>
<reference evidence="2 3" key="1">
    <citation type="submission" date="2024-04" db="EMBL/GenBank/DDBJ databases">
        <title>Tritrichomonas musculus Genome.</title>
        <authorList>
            <person name="Alves-Ferreira E."/>
            <person name="Grigg M."/>
            <person name="Lorenzi H."/>
            <person name="Galac M."/>
        </authorList>
    </citation>
    <scope>NUCLEOTIDE SEQUENCE [LARGE SCALE GENOMIC DNA]</scope>
    <source>
        <strain evidence="2 3">EAF2021</strain>
    </source>
</reference>
<keyword evidence="1" id="KW-0175">Coiled coil</keyword>
<gene>
    <name evidence="2" type="ORF">M9Y10_009988</name>
</gene>
<evidence type="ECO:0000313" key="3">
    <source>
        <dbReference type="Proteomes" id="UP001470230"/>
    </source>
</evidence>
<proteinExistence type="predicted"/>
<accession>A0ABR2IQ27</accession>
<sequence>MIQALQVDAQEWDSQIAERRLTLVNEDIEATKKQIQSLEKQKNILNQKYKDIEFTLDELRSNMDTIQTDNDEDDENGDDSEGDFFTLLSDLENEEAALRGELQSYKELQKSLAHDRRKYSSVNSKLKSDLNIDKQKLESLQDEIKKSDDELKDLQVQLDTRTTALNDLIQRCTDLQTEEIEISDELKRLGESMVTELAEAEKNQKNLLSEAKKKEEETTKLLAKTQREYQKNVDKLNQDLSRQNSISFWRNDRALLTGKLKKAKTQLQTELQNAKSAQKRQDTLSNSMKKMFGENDPGDGTGIRAKEIVLAGIERLKSEMQYPDNDEEQLQIEMDYNNDLHNQLEMIESSLETFYKHRNETINSLNDELFECTQDGYLKLLQSELSELQSSLSRH</sequence>